<dbReference type="InterPro" id="IPR032675">
    <property type="entry name" value="LRR_dom_sf"/>
</dbReference>
<dbReference type="PROSITE" id="PS51450">
    <property type="entry name" value="LRR"/>
    <property type="match status" value="1"/>
</dbReference>
<dbReference type="EMBL" id="ADMH02000180">
    <property type="protein sequence ID" value="ETN67459.1"/>
    <property type="molecule type" value="Genomic_DNA"/>
</dbReference>
<feature type="region of interest" description="Disordered" evidence="3">
    <location>
        <begin position="960"/>
        <end position="980"/>
    </location>
</feature>
<dbReference type="InterPro" id="IPR052145">
    <property type="entry name" value="Mediator/Homeobox_domain"/>
</dbReference>
<dbReference type="Gene3D" id="3.80.10.10">
    <property type="entry name" value="Ribonuclease Inhibitor"/>
    <property type="match status" value="1"/>
</dbReference>
<feature type="region of interest" description="Disordered" evidence="3">
    <location>
        <begin position="230"/>
        <end position="308"/>
    </location>
</feature>
<dbReference type="EnsemblMetazoa" id="ADAC000707-RA">
    <property type="protein sequence ID" value="ADAC000707-PA"/>
    <property type="gene ID" value="ADAC000707"/>
</dbReference>
<feature type="region of interest" description="Disordered" evidence="3">
    <location>
        <begin position="1106"/>
        <end position="1125"/>
    </location>
</feature>
<keyword evidence="2" id="KW-0677">Repeat</keyword>
<dbReference type="HOGENOM" id="CLU_279295_0_0_1"/>
<accession>W5JWQ2</accession>
<feature type="compositionally biased region" description="Low complexity" evidence="3">
    <location>
        <begin position="1036"/>
        <end position="1062"/>
    </location>
</feature>
<feature type="compositionally biased region" description="Low complexity" evidence="3">
    <location>
        <begin position="786"/>
        <end position="798"/>
    </location>
</feature>
<reference evidence="4" key="2">
    <citation type="submission" date="2010-05" db="EMBL/GenBank/DDBJ databases">
        <authorList>
            <person name="Almeida L.G."/>
            <person name="Nicolas M.F."/>
            <person name="Souza R.C."/>
            <person name="Vasconcelos A.T.R."/>
        </authorList>
    </citation>
    <scope>NUCLEOTIDE SEQUENCE</scope>
</reference>
<dbReference type="STRING" id="43151.W5JWQ2"/>
<dbReference type="VEuPathDB" id="VectorBase:ADAR2_009069"/>
<feature type="compositionally biased region" description="Polar residues" evidence="3">
    <location>
        <begin position="805"/>
        <end position="816"/>
    </location>
</feature>
<organism evidence="4">
    <name type="scientific">Anopheles darlingi</name>
    <name type="common">Mosquito</name>
    <dbReference type="NCBI Taxonomy" id="43151"/>
    <lineage>
        <taxon>Eukaryota</taxon>
        <taxon>Metazoa</taxon>
        <taxon>Ecdysozoa</taxon>
        <taxon>Arthropoda</taxon>
        <taxon>Hexapoda</taxon>
        <taxon>Insecta</taxon>
        <taxon>Pterygota</taxon>
        <taxon>Neoptera</taxon>
        <taxon>Endopterygota</taxon>
        <taxon>Diptera</taxon>
        <taxon>Nematocera</taxon>
        <taxon>Culicoidea</taxon>
        <taxon>Culicidae</taxon>
        <taxon>Anophelinae</taxon>
        <taxon>Anopheles</taxon>
    </lineage>
</organism>
<dbReference type="VEuPathDB" id="VectorBase:ADAC000707"/>
<evidence type="ECO:0000256" key="1">
    <source>
        <dbReference type="ARBA" id="ARBA00022614"/>
    </source>
</evidence>
<evidence type="ECO:0000256" key="2">
    <source>
        <dbReference type="ARBA" id="ARBA00022737"/>
    </source>
</evidence>
<dbReference type="OMA" id="FGRIWAF"/>
<feature type="region of interest" description="Disordered" evidence="3">
    <location>
        <begin position="493"/>
        <end position="546"/>
    </location>
</feature>
<feature type="compositionally biased region" description="Polar residues" evidence="3">
    <location>
        <begin position="514"/>
        <end position="523"/>
    </location>
</feature>
<feature type="compositionally biased region" description="Polar residues" evidence="3">
    <location>
        <begin position="1112"/>
        <end position="1123"/>
    </location>
</feature>
<feature type="region of interest" description="Disordered" evidence="3">
    <location>
        <begin position="1033"/>
        <end position="1062"/>
    </location>
</feature>
<feature type="compositionally biased region" description="Low complexity" evidence="3">
    <location>
        <begin position="231"/>
        <end position="246"/>
    </location>
</feature>
<dbReference type="PANTHER" id="PTHR24330">
    <property type="entry name" value="HOMEOBOX PROTEIN BARH-LIKE"/>
    <property type="match status" value="1"/>
</dbReference>
<dbReference type="InterPro" id="IPR001611">
    <property type="entry name" value="Leu-rich_rpt"/>
</dbReference>
<feature type="compositionally biased region" description="Low complexity" evidence="3">
    <location>
        <begin position="370"/>
        <end position="392"/>
    </location>
</feature>
<name>W5JWQ2_ANODA</name>
<feature type="region of interest" description="Disordered" evidence="3">
    <location>
        <begin position="367"/>
        <end position="398"/>
    </location>
</feature>
<feature type="compositionally biased region" description="Low complexity" evidence="3">
    <location>
        <begin position="727"/>
        <end position="736"/>
    </location>
</feature>
<proteinExistence type="predicted"/>
<gene>
    <name evidence="4" type="ORF">AND_000707</name>
</gene>
<reference evidence="4 6" key="1">
    <citation type="journal article" date="2010" name="BMC Genomics">
        <title>Combination of measures distinguishes pre-miRNAs from other stem-loops in the genome of the newly sequenced Anopheles darlingi.</title>
        <authorList>
            <person name="Mendes N.D."/>
            <person name="Freitas A.T."/>
            <person name="Vasconcelos A.T."/>
            <person name="Sagot M.F."/>
        </authorList>
    </citation>
    <scope>NUCLEOTIDE SEQUENCE</scope>
</reference>
<protein>
    <submittedName>
        <fullName evidence="4 5">Uncharacterized protein</fullName>
    </submittedName>
</protein>
<dbReference type="InterPro" id="IPR003591">
    <property type="entry name" value="Leu-rich_rpt_typical-subtyp"/>
</dbReference>
<feature type="region of interest" description="Disordered" evidence="3">
    <location>
        <begin position="727"/>
        <end position="839"/>
    </location>
</feature>
<evidence type="ECO:0000256" key="3">
    <source>
        <dbReference type="SAM" id="MobiDB-lite"/>
    </source>
</evidence>
<evidence type="ECO:0000313" key="5">
    <source>
        <dbReference type="EnsemblMetazoa" id="ADAC000707-PA"/>
    </source>
</evidence>
<dbReference type="SMART" id="SM00369">
    <property type="entry name" value="LRR_TYP"/>
    <property type="match status" value="3"/>
</dbReference>
<feature type="compositionally biased region" description="Basic residues" evidence="3">
    <location>
        <begin position="759"/>
        <end position="769"/>
    </location>
</feature>
<dbReference type="Proteomes" id="UP000000673">
    <property type="component" value="Unassembled WGS sequence"/>
</dbReference>
<evidence type="ECO:0000313" key="6">
    <source>
        <dbReference type="Proteomes" id="UP000000673"/>
    </source>
</evidence>
<dbReference type="SUPFAM" id="SSF52058">
    <property type="entry name" value="L domain-like"/>
    <property type="match status" value="1"/>
</dbReference>
<feature type="compositionally biased region" description="Acidic residues" evidence="3">
    <location>
        <begin position="962"/>
        <end position="979"/>
    </location>
</feature>
<reference evidence="5" key="4">
    <citation type="submission" date="2015-06" db="UniProtKB">
        <authorList>
            <consortium name="EnsemblMetazoa"/>
        </authorList>
    </citation>
    <scope>IDENTIFICATION</scope>
</reference>
<dbReference type="eggNOG" id="KOG0620">
    <property type="taxonomic scope" value="Eukaryota"/>
</dbReference>
<dbReference type="FunFam" id="3.80.10.10:FF:000343">
    <property type="entry name" value="CCR4-NOT transcription complex subunit"/>
    <property type="match status" value="1"/>
</dbReference>
<dbReference type="PANTHER" id="PTHR24330:SF19">
    <property type="entry name" value="MEDIATOR OF RNA POLYMERASE II TRANSCRIPTION SUBUNIT 29"/>
    <property type="match status" value="1"/>
</dbReference>
<feature type="region of interest" description="Disordered" evidence="3">
    <location>
        <begin position="588"/>
        <end position="617"/>
    </location>
</feature>
<keyword evidence="1" id="KW-0433">Leucine-rich repeat</keyword>
<feature type="compositionally biased region" description="Basic residues" evidence="3">
    <location>
        <begin position="592"/>
        <end position="602"/>
    </location>
</feature>
<sequence>MSRNKDKYENNNPRRQQTFLTAEDIAAGKKTFWHGLEITGSVRNLSPTLWKFEHLTALFLNDNCLTRLPLQIGHLCNLRTLDLSANKLRSLPAELGELIQLRELLLNNNYLRVLPYELGKLFNLHVLGLHGNPLGKDVLSIYNEPNGTSKLLTYMLDNLTAFHHRVGQLLHVIPIARVFGGHGVMMLYGVSPCGRLAGPRAFAGTAIEPKLSPANNSCMDRYINRYVVHPQQQQQQQQQQSQQQQQPPAHSVQTHLPHLHPGNPALAAQSVVGSGSAPNGYYHHHHHQQQQQQQQLVPPTPSQHGGHGATPNYLVGCYGVAGGTGSAGWTAGVPLISTAATNNGRRSRKGPSAGTTNGQYHSVAASNHLQPHQHQQQQQQPHYGPQPSSSGPKASSDFDENANLTRLALHAQGAPLILSSNRYNHHHRTHKVAGSNAGGPSVSGGVGCGTGSGGGGGGGGAKIITPLAAEAGGYLARAAKSGTMAHPVHAAAGCHSSSWRSPPESMIGGAGGLQRTQPASSSPPGGLELGQQNSNGTFTSANQASAAATAAPQSSTATAGLTMSTSISSSSSSSSSCASSSSSAEMCLPRIIKPRKRRKKDRKPNNQSVIGGDNGSGTLGDVQKLSCLPLDAGSGGGGCDGGPTIESAHMLSCIGQHSLNDLLLHNLHAQQQQQHPYPVLHQQMLGSVMAGTPFEGASATDILSELAHLVSNGAPGIQQQGTPDMYQLHQQQQQMPHQHHPEHPFHLQPQQQHQQPQSLHHHQHHHHHQSFAQQMHHPQAAHSFIPHQQQHPQQQLPQMHHHQSNHFNDTDASSTAPHVYGSPEADRPGAMPMEPVSPSSSNCSCRLCDPFGRIWAFPMLARSCSTTDASVGSSTVDDHLEEDQVQQQRKKDVGVIGSNRSSNSFRIARERSALLAAAKLNGGGGLPTAIGCCLSRKGSFSDSGSDSGCDLLLGRLPGLCSPDEEDEAEDADEEPEEGDDLFKQKQMGAFTHRKAIEKVSLPVRSSASDTAAELLLMSELTKKLHETLDLVGDGVSEQSGRSGSCSSSSSSSSSSGVESILGGTRTTSAARNANLFAPFDGVSGVHQQQQQQHQQQLVSLFAKPMLGESDKNGSANKGDQSTGGYPDQCAMFGGNGSEIELSKIGDVRVDDRAERVASTGENREVRGNRPILDLDRLISRALGGTGAGDLQCPEFVPAGNNRNPLSLRPISVVGGLHPPSTAASSKCIGSTLQQQQQQQQHQQHAASFLFSAATLPDSTGSGGGGDMLNCFDTVWSGGSDQK</sequence>
<keyword evidence="6" id="KW-1185">Reference proteome</keyword>
<feature type="region of interest" description="Disordered" evidence="3">
    <location>
        <begin position="340"/>
        <end position="359"/>
    </location>
</feature>
<evidence type="ECO:0000313" key="4">
    <source>
        <dbReference type="EMBL" id="ETN67459.1"/>
    </source>
</evidence>
<feature type="compositionally biased region" description="Low complexity" evidence="3">
    <location>
        <begin position="746"/>
        <end position="758"/>
    </location>
</feature>
<reference evidence="4" key="3">
    <citation type="journal article" date="2013" name="Nucleic Acids Res.">
        <title>The genome of Anopheles darlingi, the main neotropical malaria vector.</title>
        <authorList>
            <person name="Marinotti O."/>
            <person name="Cerqueira G.C."/>
            <person name="de Almeida L.G."/>
            <person name="Ferro M.I."/>
            <person name="Loreto E.L."/>
            <person name="Zaha A."/>
            <person name="Teixeira S.M."/>
            <person name="Wespiser A.R."/>
            <person name="Almeida E Silva A."/>
            <person name="Schlindwein A.D."/>
            <person name="Pacheco A.C."/>
            <person name="Silva A.L."/>
            <person name="Graveley B.R."/>
            <person name="Walenz B.P."/>
            <person name="Lima Bde A."/>
            <person name="Ribeiro C.A."/>
            <person name="Nunes-Silva C.G."/>
            <person name="de Carvalho C.R."/>
            <person name="Soares C.M."/>
            <person name="de Menezes C.B."/>
            <person name="Matiolli C."/>
            <person name="Caffrey D."/>
            <person name="Araujo D.A."/>
            <person name="de Oliveira D.M."/>
            <person name="Golenbock D."/>
            <person name="Grisard E.C."/>
            <person name="Fantinatti-Garboggini F."/>
            <person name="de Carvalho F.M."/>
            <person name="Barcellos F.G."/>
            <person name="Prosdocimi F."/>
            <person name="May G."/>
            <person name="Azevedo Junior G.M."/>
            <person name="Guimaraes G.M."/>
            <person name="Goldman G.H."/>
            <person name="Padilha I.Q."/>
            <person name="Batista Jda S."/>
            <person name="Ferro J.A."/>
            <person name="Ribeiro J.M."/>
            <person name="Fietto J.L."/>
            <person name="Dabbas K.M."/>
            <person name="Cerdeira L."/>
            <person name="Agnez-Lima L.F."/>
            <person name="Brocchi M."/>
            <person name="de Carvalho M.O."/>
            <person name="Teixeira Mde M."/>
            <person name="Diniz Maia Mde M."/>
            <person name="Goldman M.H."/>
            <person name="Cruz Schneider M.P."/>
            <person name="Felipe M.S."/>
            <person name="Hungria M."/>
            <person name="Nicolas M.F."/>
            <person name="Pereira M."/>
            <person name="Montes M.A."/>
            <person name="Cantao M.E."/>
            <person name="Vincentz M."/>
            <person name="Rafael M.S."/>
            <person name="Silverman N."/>
            <person name="Stoco P.H."/>
            <person name="Souza R.C."/>
            <person name="Vicentini R."/>
            <person name="Gazzinelli R.T."/>
            <person name="Neves Rde O."/>
            <person name="Silva R."/>
            <person name="Astolfi-Filho S."/>
            <person name="Maciel T.E."/>
            <person name="Urmenyi T.P."/>
            <person name="Tadei W.P."/>
            <person name="Camargo E.P."/>
            <person name="de Vasconcelos A.T."/>
        </authorList>
    </citation>
    <scope>NUCLEOTIDE SEQUENCE</scope>
</reference>